<sequence length="142" mass="15607">MADFLGLIGGRGGRVANGGVARIPAGCFTMEGDSAFGVTDGDSSHDSFVFKAYTRLFLGPTPSSIANLTKLNDVVVYGIEMWPTAEYERTMYTIRQRFRPMLMRMEKRYGPYNSSSVDVERVLNVVKSFGMNSNENGANKAV</sequence>
<proteinExistence type="predicted"/>
<accession>A0A699HKS6</accession>
<dbReference type="EMBL" id="BKCJ010175589">
    <property type="protein sequence ID" value="GEY40285.1"/>
    <property type="molecule type" value="Genomic_DNA"/>
</dbReference>
<comment type="caution">
    <text evidence="1">The sequence shown here is derived from an EMBL/GenBank/DDBJ whole genome shotgun (WGS) entry which is preliminary data.</text>
</comment>
<protein>
    <submittedName>
        <fullName evidence="1">Uncharacterized protein</fullName>
    </submittedName>
</protein>
<evidence type="ECO:0000313" key="1">
    <source>
        <dbReference type="EMBL" id="GEY40285.1"/>
    </source>
</evidence>
<reference evidence="1" key="1">
    <citation type="journal article" date="2019" name="Sci. Rep.">
        <title>Draft genome of Tanacetum cinerariifolium, the natural source of mosquito coil.</title>
        <authorList>
            <person name="Yamashiro T."/>
            <person name="Shiraishi A."/>
            <person name="Satake H."/>
            <person name="Nakayama K."/>
        </authorList>
    </citation>
    <scope>NUCLEOTIDE SEQUENCE</scope>
</reference>
<organism evidence="1">
    <name type="scientific">Tanacetum cinerariifolium</name>
    <name type="common">Dalmatian daisy</name>
    <name type="synonym">Chrysanthemum cinerariifolium</name>
    <dbReference type="NCBI Taxonomy" id="118510"/>
    <lineage>
        <taxon>Eukaryota</taxon>
        <taxon>Viridiplantae</taxon>
        <taxon>Streptophyta</taxon>
        <taxon>Embryophyta</taxon>
        <taxon>Tracheophyta</taxon>
        <taxon>Spermatophyta</taxon>
        <taxon>Magnoliopsida</taxon>
        <taxon>eudicotyledons</taxon>
        <taxon>Gunneridae</taxon>
        <taxon>Pentapetalae</taxon>
        <taxon>asterids</taxon>
        <taxon>campanulids</taxon>
        <taxon>Asterales</taxon>
        <taxon>Asteraceae</taxon>
        <taxon>Asteroideae</taxon>
        <taxon>Anthemideae</taxon>
        <taxon>Anthemidinae</taxon>
        <taxon>Tanacetum</taxon>
    </lineage>
</organism>
<name>A0A699HKS6_TANCI</name>
<gene>
    <name evidence="1" type="ORF">Tci_412259</name>
</gene>
<dbReference type="AlphaFoldDB" id="A0A699HKS6"/>